<keyword evidence="1" id="KW-0812">Transmembrane</keyword>
<protein>
    <submittedName>
        <fullName evidence="2">Uncharacterized protein</fullName>
    </submittedName>
</protein>
<reference evidence="2 3" key="1">
    <citation type="journal article" date="2020" name="Biotechnol. Biofuels">
        <title>New insights from the biogas microbiome by comprehensive genome-resolved metagenomics of nearly 1600 species originating from multiple anaerobic digesters.</title>
        <authorList>
            <person name="Campanaro S."/>
            <person name="Treu L."/>
            <person name="Rodriguez-R L.M."/>
            <person name="Kovalovszki A."/>
            <person name="Ziels R.M."/>
            <person name="Maus I."/>
            <person name="Zhu X."/>
            <person name="Kougias P.G."/>
            <person name="Basile A."/>
            <person name="Luo G."/>
            <person name="Schluter A."/>
            <person name="Konstantinidis K.T."/>
            <person name="Angelidaki I."/>
        </authorList>
    </citation>
    <scope>NUCLEOTIDE SEQUENCE [LARGE SCALE GENOMIC DNA]</scope>
    <source>
        <strain evidence="2">AS23ysBPME_344</strain>
    </source>
</reference>
<keyword evidence="1" id="KW-0472">Membrane</keyword>
<accession>A0A7X8RGW6</accession>
<dbReference type="AlphaFoldDB" id="A0A7X8RGW6"/>
<comment type="caution">
    <text evidence="2">The sequence shown here is derived from an EMBL/GenBank/DDBJ whole genome shotgun (WGS) entry which is preliminary data.</text>
</comment>
<feature type="transmembrane region" description="Helical" evidence="1">
    <location>
        <begin position="12"/>
        <end position="34"/>
    </location>
</feature>
<organism evidence="2 3">
    <name type="scientific">Corynebacterium pollutisoli</name>
    <dbReference type="NCBI Taxonomy" id="1610489"/>
    <lineage>
        <taxon>Bacteria</taxon>
        <taxon>Bacillati</taxon>
        <taxon>Actinomycetota</taxon>
        <taxon>Actinomycetes</taxon>
        <taxon>Mycobacteriales</taxon>
        <taxon>Corynebacteriaceae</taxon>
        <taxon>Corynebacterium</taxon>
    </lineage>
</organism>
<feature type="non-terminal residue" evidence="2">
    <location>
        <position position="1"/>
    </location>
</feature>
<name>A0A7X8RGW6_9CORY</name>
<evidence type="ECO:0000256" key="1">
    <source>
        <dbReference type="SAM" id="Phobius"/>
    </source>
</evidence>
<dbReference type="EMBL" id="JAAYSN010000144">
    <property type="protein sequence ID" value="NLP39182.1"/>
    <property type="molecule type" value="Genomic_DNA"/>
</dbReference>
<proteinExistence type="predicted"/>
<evidence type="ECO:0000313" key="2">
    <source>
        <dbReference type="EMBL" id="NLP39182.1"/>
    </source>
</evidence>
<keyword evidence="1" id="KW-1133">Transmembrane helix</keyword>
<evidence type="ECO:0000313" key="3">
    <source>
        <dbReference type="Proteomes" id="UP000568696"/>
    </source>
</evidence>
<sequence>LLHEFNDQWHPIAIYIIITAAISLLAVIFAPAIARREAAYAPDLP</sequence>
<gene>
    <name evidence="2" type="ORF">GX356_05615</name>
</gene>
<dbReference type="Proteomes" id="UP000568696">
    <property type="component" value="Unassembled WGS sequence"/>
</dbReference>